<keyword evidence="3" id="KW-0732">Signal</keyword>
<dbReference type="GO" id="GO:0046983">
    <property type="term" value="F:protein dimerization activity"/>
    <property type="evidence" value="ECO:0007669"/>
    <property type="project" value="InterPro"/>
</dbReference>
<dbReference type="InterPro" id="IPR015943">
    <property type="entry name" value="WD40/YVTN_repeat-like_dom_sf"/>
</dbReference>
<dbReference type="CDD" id="cd16917">
    <property type="entry name" value="HATPase_UhpB-NarQ-NarX-like"/>
    <property type="match status" value="1"/>
</dbReference>
<dbReference type="PANTHER" id="PTHR43547:SF2">
    <property type="entry name" value="HYBRID SIGNAL TRANSDUCTION HISTIDINE KINASE C"/>
    <property type="match status" value="1"/>
</dbReference>
<dbReference type="SUPFAM" id="SSF50998">
    <property type="entry name" value="Quinoprotein alcohol dehydrogenase-like"/>
    <property type="match status" value="1"/>
</dbReference>
<dbReference type="GO" id="GO:0016020">
    <property type="term" value="C:membrane"/>
    <property type="evidence" value="ECO:0007669"/>
    <property type="project" value="InterPro"/>
</dbReference>
<evidence type="ECO:0000313" key="6">
    <source>
        <dbReference type="Proteomes" id="UP000309788"/>
    </source>
</evidence>
<organism evidence="5 6">
    <name type="scientific">Dyadobacter sediminis</name>
    <dbReference type="NCBI Taxonomy" id="1493691"/>
    <lineage>
        <taxon>Bacteria</taxon>
        <taxon>Pseudomonadati</taxon>
        <taxon>Bacteroidota</taxon>
        <taxon>Cytophagia</taxon>
        <taxon>Cytophagales</taxon>
        <taxon>Spirosomataceae</taxon>
        <taxon>Dyadobacter</taxon>
    </lineage>
</organism>
<feature type="domain" description="Histidine kinase" evidence="4">
    <location>
        <begin position="839"/>
        <end position="1028"/>
    </location>
</feature>
<dbReference type="SUPFAM" id="SSF63829">
    <property type="entry name" value="Calcium-dependent phosphotriesterase"/>
    <property type="match status" value="1"/>
</dbReference>
<dbReference type="Proteomes" id="UP000309788">
    <property type="component" value="Unassembled WGS sequence"/>
</dbReference>
<keyword evidence="6" id="KW-1185">Reference proteome</keyword>
<dbReference type="FunFam" id="2.60.40.10:FF:000791">
    <property type="entry name" value="Two-component system sensor histidine kinase/response regulator"/>
    <property type="match status" value="1"/>
</dbReference>
<evidence type="ECO:0000259" key="4">
    <source>
        <dbReference type="PROSITE" id="PS50109"/>
    </source>
</evidence>
<keyword evidence="2" id="KW-1133">Transmembrane helix</keyword>
<dbReference type="SUPFAM" id="SSF55874">
    <property type="entry name" value="ATPase domain of HSP90 chaperone/DNA topoisomerase II/histidine kinase"/>
    <property type="match status" value="1"/>
</dbReference>
<dbReference type="InterPro" id="IPR011110">
    <property type="entry name" value="Reg_prop"/>
</dbReference>
<dbReference type="Gene3D" id="1.20.5.1930">
    <property type="match status" value="1"/>
</dbReference>
<dbReference type="Pfam" id="PF07495">
    <property type="entry name" value="Y_Y_Y"/>
    <property type="match status" value="1"/>
</dbReference>
<dbReference type="InterPro" id="IPR011712">
    <property type="entry name" value="Sig_transdc_His_kin_sub3_dim/P"/>
</dbReference>
<evidence type="ECO:0000256" key="1">
    <source>
        <dbReference type="ARBA" id="ARBA00022553"/>
    </source>
</evidence>
<dbReference type="Pfam" id="PF07730">
    <property type="entry name" value="HisKA_3"/>
    <property type="match status" value="1"/>
</dbReference>
<proteinExistence type="predicted"/>
<dbReference type="Pfam" id="PF02518">
    <property type="entry name" value="HATPase_c"/>
    <property type="match status" value="1"/>
</dbReference>
<dbReference type="Gene3D" id="3.30.565.10">
    <property type="entry name" value="Histidine kinase-like ATPase, C-terminal domain"/>
    <property type="match status" value="1"/>
</dbReference>
<keyword evidence="1" id="KW-0597">Phosphoprotein</keyword>
<keyword evidence="2" id="KW-0812">Transmembrane</keyword>
<sequence>MTDKNFCIVRVRLAVKKTITCAVFLCMFFRNFHTAAQLAPPLKFESVGMTEGLSQGYVSDITQDHDGFVWITTSDGLNRYDGTKMTSYHHDPEDSTTIGGNDLSCIFEDSKGRLWIGTRNHGLDLFDRETETAKHFRHGEKNSIRSDGINKITEDRTGALWIETREGLDRLVIEKSGKYNFTHIRLDTEFERHRDEFWAEKVFVDSKNRILVTTHTHVWELQFSRNGKTYTLIPRFRFGPRAVFPIPEILEDTVRRILYVNDQQSWRFLKYDFTDPQPAFEANREVPCWTLDKQGRIWANHQKQVRLIDPNSCMERYVYSSDPAQMKLLEIATVMYTDRNGVVWIASGGYGLLKYDPHTEPFHHLLPENSIYQILELDPESLLTHHLQIVKLEKSNLYLSRKMTGLREIKKQSLTALSESPLARDSSGNIWIGMSSSVYLHQVKTGKGKKYSLPYNDIVSTPFPLITDRHNKLWMGYRNYLVRFDPVTETFSRFAYPSIAFLLDFDFLQCIYEDDHFLWLGTVEGLYRFDTKNGKMSRPFTNEEGNGQSLGNDFVIALAKDTHYPDRYLWVGTKGGGLNRLDKKTGLFKRYSTKNGLPNNVIYGILPDDSGKLWLSSNNGLTQLDPVSGNIKNFNEEDGLQGNEFNRYAYLRTSTGKFVFGGLNGLNYFDPEEIKPLPPPNVMFTDFRLFNKPVDFTKPGSPIRKNISYVKAITLRYVQNVVTFGFAGMDFRAKKRIVYRYKMQGFDNDWIYAAEENEATYTNLDPGKYTFVVQGKFRNGSWGTDSASMLLVIVPPWYRTYWFYTFVTISIISSCYAFYKYRINQLMRLEGLRNRIARDLHDEVGSSISTIAIYSKIVHEHVGIKTFNNEPLLKKITEHATEIMESMNDIVWNINTKNDSFDHIIIKMREHAYQLFEAKGYMLHFQFDESLSRMKLQMERRRDFYLIYKEALNNIAKYAEGKNVWIAVTTGNQQINLIIEDDGKGFDPEAAAKNGNGLSNMRFRANALKGTLMITSEIGKGTKLRFVF</sequence>
<feature type="signal peptide" evidence="3">
    <location>
        <begin position="1"/>
        <end position="35"/>
    </location>
</feature>
<dbReference type="PROSITE" id="PS50109">
    <property type="entry name" value="HIS_KIN"/>
    <property type="match status" value="1"/>
</dbReference>
<evidence type="ECO:0000313" key="5">
    <source>
        <dbReference type="EMBL" id="TLU96427.1"/>
    </source>
</evidence>
<dbReference type="InterPro" id="IPR011047">
    <property type="entry name" value="Quinoprotein_ADH-like_sf"/>
</dbReference>
<dbReference type="AlphaFoldDB" id="A0A5R9KJN2"/>
<protein>
    <recommendedName>
        <fullName evidence="4">Histidine kinase domain-containing protein</fullName>
    </recommendedName>
</protein>
<feature type="transmembrane region" description="Helical" evidence="2">
    <location>
        <begin position="801"/>
        <end position="819"/>
    </location>
</feature>
<accession>A0A5R9KJN2</accession>
<dbReference type="GO" id="GO:0000155">
    <property type="term" value="F:phosphorelay sensor kinase activity"/>
    <property type="evidence" value="ECO:0007669"/>
    <property type="project" value="InterPro"/>
</dbReference>
<dbReference type="InterPro" id="IPR036890">
    <property type="entry name" value="HATPase_C_sf"/>
</dbReference>
<dbReference type="InterPro" id="IPR011123">
    <property type="entry name" value="Y_Y_Y"/>
</dbReference>
<dbReference type="PANTHER" id="PTHR43547">
    <property type="entry name" value="TWO-COMPONENT HISTIDINE KINASE"/>
    <property type="match status" value="1"/>
</dbReference>
<feature type="chain" id="PRO_5024379795" description="Histidine kinase domain-containing protein" evidence="3">
    <location>
        <begin position="36"/>
        <end position="1028"/>
    </location>
</feature>
<dbReference type="Gene3D" id="2.60.40.10">
    <property type="entry name" value="Immunoglobulins"/>
    <property type="match status" value="1"/>
</dbReference>
<dbReference type="OrthoDB" id="9778366at2"/>
<reference evidence="5 6" key="1">
    <citation type="submission" date="2019-05" db="EMBL/GenBank/DDBJ databases">
        <authorList>
            <person name="Qu J.-H."/>
        </authorList>
    </citation>
    <scope>NUCLEOTIDE SEQUENCE [LARGE SCALE GENOMIC DNA]</scope>
    <source>
        <strain evidence="5 6">Z12</strain>
    </source>
</reference>
<comment type="caution">
    <text evidence="5">The sequence shown here is derived from an EMBL/GenBank/DDBJ whole genome shotgun (WGS) entry which is preliminary data.</text>
</comment>
<evidence type="ECO:0000256" key="2">
    <source>
        <dbReference type="SAM" id="Phobius"/>
    </source>
</evidence>
<dbReference type="Pfam" id="PF07494">
    <property type="entry name" value="Reg_prop"/>
    <property type="match status" value="3"/>
</dbReference>
<gene>
    <name evidence="5" type="ORF">FEM55_04650</name>
</gene>
<dbReference type="Gene3D" id="2.130.10.10">
    <property type="entry name" value="YVTN repeat-like/Quinoprotein amine dehydrogenase"/>
    <property type="match status" value="3"/>
</dbReference>
<dbReference type="EMBL" id="VCEI01000011">
    <property type="protein sequence ID" value="TLU96427.1"/>
    <property type="molecule type" value="Genomic_DNA"/>
</dbReference>
<keyword evidence="2" id="KW-0472">Membrane</keyword>
<dbReference type="InterPro" id="IPR003594">
    <property type="entry name" value="HATPase_dom"/>
</dbReference>
<dbReference type="InterPro" id="IPR013783">
    <property type="entry name" value="Ig-like_fold"/>
</dbReference>
<evidence type="ECO:0000256" key="3">
    <source>
        <dbReference type="SAM" id="SignalP"/>
    </source>
</evidence>
<name>A0A5R9KJN2_9BACT</name>
<dbReference type="InterPro" id="IPR005467">
    <property type="entry name" value="His_kinase_dom"/>
</dbReference>